<feature type="chain" id="PRO_5007878410" evidence="7">
    <location>
        <begin position="26"/>
        <end position="809"/>
    </location>
</feature>
<dbReference type="SUPFAM" id="SSF56399">
    <property type="entry name" value="ADP-ribosylation"/>
    <property type="match status" value="1"/>
</dbReference>
<sequence length="809" mass="89002">MRSSWLPAVLQTAPLLFASVPYGLASDPAVLPAARLAANSLELQSRNADGQPSTPGISQPGEFVWRGEWKRAPEVFKKVGGIYSQGVRRILEGEKYMPSGDELGSSLYVHSMGEDFLRDTRYVSTTSDPAQSFELGELDTNVHPFPSNKPFLYMIRSDAKMIDLGASTAPYTRSPQQAQQAVVGYVPWDQIIGWYDLSNSEYRDVLFLKGNIEKMKKGEILPGFVRNPDHNPSKYANPVTSGAQRQLAGFPRFVQAWDDPDWTTYNYQSVAQNLNRFIQEKLAHADQGQGLWEWARTPGIKTKAFKPRSLLAHMKNKLKDIRGAMTALKSADTVSPATLKEWRITENRLSFAVQDIPWLMKESQAMLKGSESPISPEDARAIKANIPELMERFAEVRLGLAEANYAVAFAFADKYMSGPPSEPPLEGEEKLRKHISLLERAVEQFQLLEEQIKKTADREKKIAEVVDKSDFPSIPEIVKKLGIVTFPDQEDMGQSVDRELRTVREELKFRRGIEQRLTKGLREAQSTLSAAKEKLGGGASNENHETQGDKDPEKVDEPKPPKIPEEPKPPTTNEPEKPAKEENLPRPDEPKQPSKEEIKETMTQKVQAVKRKALENTDSASKDETLTPLVKFGLKTAGLMLTSMGLAKIATGMAISSAGGGLVGGAAGLAGRLSPEGAALLDSFAAEGASEATVKEISALANFEGINAVSTREAIESVRAFDVDIAEKLIAHTAPKVSKKVVKKAMKKIILEASPARRNLPSRAADADDADVDDAMVRKWSALAMKDPMSQALRDVFKQVVSELATAAT</sequence>
<dbReference type="InterPro" id="IPR001144">
    <property type="entry name" value="Enterotoxin_A"/>
</dbReference>
<evidence type="ECO:0000256" key="3">
    <source>
        <dbReference type="ARBA" id="ARBA00023026"/>
    </source>
</evidence>
<keyword evidence="2 7" id="KW-0732">Signal</keyword>
<evidence type="ECO:0000313" key="8">
    <source>
        <dbReference type="EMBL" id="KZZ98880.1"/>
    </source>
</evidence>
<evidence type="ECO:0000256" key="1">
    <source>
        <dbReference type="ARBA" id="ARBA00022656"/>
    </source>
</evidence>
<gene>
    <name evidence="8" type="ORF">AAL_02431</name>
</gene>
<evidence type="ECO:0000256" key="7">
    <source>
        <dbReference type="SAM" id="SignalP"/>
    </source>
</evidence>
<keyword evidence="5" id="KW-0175">Coiled coil</keyword>
<keyword evidence="9" id="KW-1185">Reference proteome</keyword>
<evidence type="ECO:0000313" key="9">
    <source>
        <dbReference type="Proteomes" id="UP000078544"/>
    </source>
</evidence>
<dbReference type="EMBL" id="AZGY01000004">
    <property type="protein sequence ID" value="KZZ98880.1"/>
    <property type="molecule type" value="Genomic_DNA"/>
</dbReference>
<dbReference type="AlphaFoldDB" id="A0A166PT68"/>
<feature type="coiled-coil region" evidence="5">
    <location>
        <begin position="431"/>
        <end position="458"/>
    </location>
</feature>
<dbReference type="OrthoDB" id="4936804at2759"/>
<feature type="signal peptide" evidence="7">
    <location>
        <begin position="1"/>
        <end position="25"/>
    </location>
</feature>
<dbReference type="STRING" id="1081109.A0A166PT68"/>
<organism evidence="8 9">
    <name type="scientific">Moelleriella libera RCEF 2490</name>
    <dbReference type="NCBI Taxonomy" id="1081109"/>
    <lineage>
        <taxon>Eukaryota</taxon>
        <taxon>Fungi</taxon>
        <taxon>Dikarya</taxon>
        <taxon>Ascomycota</taxon>
        <taxon>Pezizomycotina</taxon>
        <taxon>Sordariomycetes</taxon>
        <taxon>Hypocreomycetidae</taxon>
        <taxon>Hypocreales</taxon>
        <taxon>Clavicipitaceae</taxon>
        <taxon>Moelleriella</taxon>
    </lineage>
</organism>
<evidence type="ECO:0000256" key="4">
    <source>
        <dbReference type="ARBA" id="ARBA00023157"/>
    </source>
</evidence>
<accession>A0A166PT68</accession>
<comment type="caution">
    <text evidence="8">The sequence shown here is derived from an EMBL/GenBank/DDBJ whole genome shotgun (WGS) entry which is preliminary data.</text>
</comment>
<evidence type="ECO:0000256" key="2">
    <source>
        <dbReference type="ARBA" id="ARBA00022729"/>
    </source>
</evidence>
<feature type="compositionally biased region" description="Basic and acidic residues" evidence="6">
    <location>
        <begin position="542"/>
        <end position="602"/>
    </location>
</feature>
<feature type="region of interest" description="Disordered" evidence="6">
    <location>
        <begin position="530"/>
        <end position="620"/>
    </location>
</feature>
<keyword evidence="4" id="KW-1015">Disulfide bond</keyword>
<evidence type="ECO:0000256" key="6">
    <source>
        <dbReference type="SAM" id="MobiDB-lite"/>
    </source>
</evidence>
<keyword evidence="1" id="KW-0800">Toxin</keyword>
<proteinExistence type="predicted"/>
<keyword evidence="3" id="KW-0843">Virulence</keyword>
<dbReference type="Proteomes" id="UP000078544">
    <property type="component" value="Unassembled WGS sequence"/>
</dbReference>
<reference evidence="8 9" key="1">
    <citation type="journal article" date="2016" name="Genome Biol. Evol.">
        <title>Divergent and convergent evolution of fungal pathogenicity.</title>
        <authorList>
            <person name="Shang Y."/>
            <person name="Xiao G."/>
            <person name="Zheng P."/>
            <person name="Cen K."/>
            <person name="Zhan S."/>
            <person name="Wang C."/>
        </authorList>
    </citation>
    <scope>NUCLEOTIDE SEQUENCE [LARGE SCALE GENOMIC DNA]</scope>
    <source>
        <strain evidence="8 9">RCEF 2490</strain>
    </source>
</reference>
<dbReference type="GO" id="GO:0090729">
    <property type="term" value="F:toxin activity"/>
    <property type="evidence" value="ECO:0007669"/>
    <property type="project" value="UniProtKB-KW"/>
</dbReference>
<evidence type="ECO:0000256" key="5">
    <source>
        <dbReference type="SAM" id="Coils"/>
    </source>
</evidence>
<dbReference type="Pfam" id="PF01375">
    <property type="entry name" value="Enterotoxin_a"/>
    <property type="match status" value="1"/>
</dbReference>
<protein>
    <submittedName>
        <fullName evidence="8">Heat-labile enterotoxin IIA, A chain</fullName>
    </submittedName>
</protein>
<dbReference type="Gene3D" id="3.90.210.10">
    <property type="entry name" value="Heat-Labile Enterotoxin, subunit A"/>
    <property type="match status" value="1"/>
</dbReference>
<name>A0A166PT68_9HYPO</name>